<dbReference type="Proteomes" id="UP000076837">
    <property type="component" value="Unassembled WGS sequence"/>
</dbReference>
<dbReference type="SUPFAM" id="SSF52413">
    <property type="entry name" value="UDP-glucose/GDP-mannose dehydrogenase C-terminal domain"/>
    <property type="match status" value="1"/>
</dbReference>
<dbReference type="InterPro" id="IPR014026">
    <property type="entry name" value="UDP-Glc/GDP-Man_DH_dimer"/>
</dbReference>
<comment type="similarity">
    <text evidence="1 2">Belongs to the UDP-glucose/GDP-mannose dehydrogenase family.</text>
</comment>
<dbReference type="PANTHER" id="PTHR43491">
    <property type="entry name" value="UDP-N-ACETYL-D-MANNOSAMINE DEHYDROGENASE"/>
    <property type="match status" value="1"/>
</dbReference>
<keyword evidence="5" id="KW-1185">Reference proteome</keyword>
<dbReference type="GO" id="GO:0051287">
    <property type="term" value="F:NAD binding"/>
    <property type="evidence" value="ECO:0007669"/>
    <property type="project" value="InterPro"/>
</dbReference>
<evidence type="ECO:0000259" key="3">
    <source>
        <dbReference type="Pfam" id="PF00984"/>
    </source>
</evidence>
<sequence>MDKTIDTAYPRSAIATVEQHERNLVSPLMFSKVVLVGMSPERMDPGRVEPAFEDIPKIVSGLYRASVDSISALYGRVLANLLPVSSPGIAEMTNLYGNCQRMVCVAYANEMANACDAIVIDGFEVSAATESKPFGYLPFRLGPGKFVKSLIWAEDTVECGRVRPDPLRILVVGLGFKRGQSVPSNSSGIAIIRTLLSEWDTYVEFADPLVDAEQIKFCPKKDTVADWNERYLKTFDEIVVSVDQEGLGLNGPDRLQETMPLDLSGRRRRTYRVDLPVPTISVPDFSQKIAV</sequence>
<dbReference type="GO" id="GO:0000271">
    <property type="term" value="P:polysaccharide biosynthetic process"/>
    <property type="evidence" value="ECO:0007669"/>
    <property type="project" value="InterPro"/>
</dbReference>
<dbReference type="PIRSF" id="PIRSF500136">
    <property type="entry name" value="UDP_ManNAc_DH"/>
    <property type="match status" value="1"/>
</dbReference>
<dbReference type="Pfam" id="PF00984">
    <property type="entry name" value="UDPG_MGDP_dh"/>
    <property type="match status" value="1"/>
</dbReference>
<protein>
    <submittedName>
        <fullName evidence="4">NAD binding</fullName>
    </submittedName>
</protein>
<dbReference type="InterPro" id="IPR028359">
    <property type="entry name" value="UDP_ManNAc/GlcNAc_DH"/>
</dbReference>
<dbReference type="InterPro" id="IPR036220">
    <property type="entry name" value="UDP-Glc/GDP-Man_DH_C_sf"/>
</dbReference>
<evidence type="ECO:0000313" key="4">
    <source>
        <dbReference type="EMBL" id="KZM27310.1"/>
    </source>
</evidence>
<dbReference type="PIRSF" id="PIRSF000124">
    <property type="entry name" value="UDPglc_GDPman_dh"/>
    <property type="match status" value="1"/>
</dbReference>
<reference evidence="4 5" key="1">
    <citation type="journal article" date="2016" name="Sci. Rep.">
        <title>Draft genome sequencing and secretome analysis of fungal phytopathogen Ascochyta rabiei provides insight into the necrotrophic effector repertoire.</title>
        <authorList>
            <person name="Verma S."/>
            <person name="Gazara R.K."/>
            <person name="Nizam S."/>
            <person name="Parween S."/>
            <person name="Chattopadhyay D."/>
            <person name="Verma P.K."/>
        </authorList>
    </citation>
    <scope>NUCLEOTIDE SEQUENCE [LARGE SCALE GENOMIC DNA]</scope>
    <source>
        <strain evidence="4 5">ArDII</strain>
    </source>
</reference>
<accession>A0A163KWN4</accession>
<organism evidence="4 5">
    <name type="scientific">Didymella rabiei</name>
    <name type="common">Chickpea ascochyta blight fungus</name>
    <name type="synonym">Mycosphaerella rabiei</name>
    <dbReference type="NCBI Taxonomy" id="5454"/>
    <lineage>
        <taxon>Eukaryota</taxon>
        <taxon>Fungi</taxon>
        <taxon>Dikarya</taxon>
        <taxon>Ascomycota</taxon>
        <taxon>Pezizomycotina</taxon>
        <taxon>Dothideomycetes</taxon>
        <taxon>Pleosporomycetidae</taxon>
        <taxon>Pleosporales</taxon>
        <taxon>Pleosporineae</taxon>
        <taxon>Didymellaceae</taxon>
        <taxon>Ascochyta</taxon>
    </lineage>
</organism>
<comment type="caution">
    <text evidence="4">The sequence shown here is derived from an EMBL/GenBank/DDBJ whole genome shotgun (WGS) entry which is preliminary data.</text>
</comment>
<dbReference type="SUPFAM" id="SSF48179">
    <property type="entry name" value="6-phosphogluconate dehydrogenase C-terminal domain-like"/>
    <property type="match status" value="1"/>
</dbReference>
<evidence type="ECO:0000256" key="1">
    <source>
        <dbReference type="ARBA" id="ARBA00006601"/>
    </source>
</evidence>
<gene>
    <name evidence="4" type="ORF">ST47_g1555</name>
</gene>
<feature type="domain" description="UDP-glucose/GDP-mannose dehydrogenase dimerisation" evidence="3">
    <location>
        <begin position="90"/>
        <end position="144"/>
    </location>
</feature>
<dbReference type="GO" id="GO:0016628">
    <property type="term" value="F:oxidoreductase activity, acting on the CH-CH group of donors, NAD or NADP as acceptor"/>
    <property type="evidence" value="ECO:0007669"/>
    <property type="project" value="InterPro"/>
</dbReference>
<dbReference type="Gene3D" id="3.40.50.720">
    <property type="entry name" value="NAD(P)-binding Rossmann-like Domain"/>
    <property type="match status" value="3"/>
</dbReference>
<dbReference type="STRING" id="5454.A0A163KWN4"/>
<evidence type="ECO:0000256" key="2">
    <source>
        <dbReference type="PIRNR" id="PIRNR000124"/>
    </source>
</evidence>
<dbReference type="EMBL" id="JYNV01000071">
    <property type="protein sequence ID" value="KZM27310.1"/>
    <property type="molecule type" value="Genomic_DNA"/>
</dbReference>
<proteinExistence type="inferred from homology"/>
<dbReference type="PANTHER" id="PTHR43491:SF2">
    <property type="entry name" value="UDP-N-ACETYL-D-MANNOSAMINE DEHYDROGENASE"/>
    <property type="match status" value="1"/>
</dbReference>
<name>A0A163KWN4_DIDRA</name>
<evidence type="ECO:0000313" key="5">
    <source>
        <dbReference type="Proteomes" id="UP000076837"/>
    </source>
</evidence>
<dbReference type="InterPro" id="IPR008927">
    <property type="entry name" value="6-PGluconate_DH-like_C_sf"/>
</dbReference>
<dbReference type="AlphaFoldDB" id="A0A163KWN4"/>
<dbReference type="GO" id="GO:0016616">
    <property type="term" value="F:oxidoreductase activity, acting on the CH-OH group of donors, NAD or NADP as acceptor"/>
    <property type="evidence" value="ECO:0007669"/>
    <property type="project" value="InterPro"/>
</dbReference>
<dbReference type="InterPro" id="IPR017476">
    <property type="entry name" value="UDP-Glc/GDP-Man"/>
</dbReference>